<dbReference type="SUPFAM" id="SSF81296">
    <property type="entry name" value="E set domains"/>
    <property type="match status" value="5"/>
</dbReference>
<accession>A0AA89C4D0</accession>
<keyword evidence="6" id="KW-1185">Reference proteome</keyword>
<dbReference type="Gene3D" id="2.60.40.10">
    <property type="entry name" value="Immunoglobulins"/>
    <property type="match status" value="5"/>
</dbReference>
<dbReference type="InterPro" id="IPR017868">
    <property type="entry name" value="Filamin/ABP280_repeat-like"/>
</dbReference>
<dbReference type="GO" id="GO:0051015">
    <property type="term" value="F:actin filament binding"/>
    <property type="evidence" value="ECO:0007669"/>
    <property type="project" value="InterPro"/>
</dbReference>
<dbReference type="PANTHER" id="PTHR38537">
    <property type="entry name" value="JITTERBUG, ISOFORM N"/>
    <property type="match status" value="1"/>
</dbReference>
<feature type="region of interest" description="Disordered" evidence="4">
    <location>
        <begin position="275"/>
        <end position="295"/>
    </location>
</feature>
<evidence type="ECO:0000256" key="1">
    <source>
        <dbReference type="ARBA" id="ARBA00009238"/>
    </source>
</evidence>
<dbReference type="SMART" id="SM00557">
    <property type="entry name" value="IG_FLMN"/>
    <property type="match status" value="5"/>
</dbReference>
<evidence type="ECO:0000256" key="4">
    <source>
        <dbReference type="SAM" id="MobiDB-lite"/>
    </source>
</evidence>
<dbReference type="InterPro" id="IPR014756">
    <property type="entry name" value="Ig_E-set"/>
</dbReference>
<dbReference type="Proteomes" id="UP001186944">
    <property type="component" value="Unassembled WGS sequence"/>
</dbReference>
<feature type="repeat" description="Filamin" evidence="3">
    <location>
        <begin position="633"/>
        <end position="726"/>
    </location>
</feature>
<dbReference type="GO" id="GO:0030036">
    <property type="term" value="P:actin cytoskeleton organization"/>
    <property type="evidence" value="ECO:0007669"/>
    <property type="project" value="InterPro"/>
</dbReference>
<feature type="repeat" description="Filamin" evidence="3">
    <location>
        <begin position="539"/>
        <end position="632"/>
    </location>
</feature>
<dbReference type="PROSITE" id="PS50194">
    <property type="entry name" value="FILAMIN_REPEAT"/>
    <property type="match status" value="5"/>
</dbReference>
<feature type="compositionally biased region" description="Low complexity" evidence="4">
    <location>
        <begin position="85"/>
        <end position="97"/>
    </location>
</feature>
<protein>
    <submittedName>
        <fullName evidence="5">Uncharacterized protein</fullName>
    </submittedName>
</protein>
<evidence type="ECO:0000256" key="2">
    <source>
        <dbReference type="ARBA" id="ARBA00022737"/>
    </source>
</evidence>
<feature type="repeat" description="Filamin" evidence="3">
    <location>
        <begin position="727"/>
        <end position="823"/>
    </location>
</feature>
<name>A0AA89C4D0_PINIB</name>
<dbReference type="AlphaFoldDB" id="A0AA89C4D0"/>
<dbReference type="Pfam" id="PF00630">
    <property type="entry name" value="Filamin"/>
    <property type="match status" value="4"/>
</dbReference>
<evidence type="ECO:0000313" key="6">
    <source>
        <dbReference type="Proteomes" id="UP001186944"/>
    </source>
</evidence>
<comment type="caution">
    <text evidence="5">The sequence shown here is derived from an EMBL/GenBank/DDBJ whole genome shotgun (WGS) entry which is preliminary data.</text>
</comment>
<feature type="repeat" description="Filamin" evidence="3">
    <location>
        <begin position="333"/>
        <end position="424"/>
    </location>
</feature>
<proteinExistence type="inferred from homology"/>
<dbReference type="InterPro" id="IPR044801">
    <property type="entry name" value="Filamin"/>
</dbReference>
<dbReference type="EMBL" id="VSWD01000008">
    <property type="protein sequence ID" value="KAK3094337.1"/>
    <property type="molecule type" value="Genomic_DNA"/>
</dbReference>
<feature type="repeat" description="Filamin" evidence="3">
    <location>
        <begin position="422"/>
        <end position="537"/>
    </location>
</feature>
<dbReference type="PANTHER" id="PTHR38537:SF16">
    <property type="entry name" value="CALPONIN-HOMOLOGY (CH) DOMAIN-CONTAINING PROTEIN"/>
    <property type="match status" value="1"/>
</dbReference>
<feature type="region of interest" description="Disordered" evidence="4">
    <location>
        <begin position="136"/>
        <end position="163"/>
    </location>
</feature>
<comment type="similarity">
    <text evidence="1">Belongs to the filamin family.</text>
</comment>
<reference evidence="5" key="1">
    <citation type="submission" date="2019-08" db="EMBL/GenBank/DDBJ databases">
        <title>The improved chromosome-level genome for the pearl oyster Pinctada fucata martensii using PacBio sequencing and Hi-C.</title>
        <authorList>
            <person name="Zheng Z."/>
        </authorList>
    </citation>
    <scope>NUCLEOTIDE SEQUENCE</scope>
    <source>
        <strain evidence="5">ZZ-2019</strain>
        <tissue evidence="5">Adductor muscle</tissue>
    </source>
</reference>
<dbReference type="InterPro" id="IPR001298">
    <property type="entry name" value="Filamin/ABP280_rpt"/>
</dbReference>
<gene>
    <name evidence="5" type="ORF">FSP39_000435</name>
</gene>
<dbReference type="InterPro" id="IPR013783">
    <property type="entry name" value="Ig-like_fold"/>
</dbReference>
<evidence type="ECO:0000313" key="5">
    <source>
        <dbReference type="EMBL" id="KAK3094337.1"/>
    </source>
</evidence>
<feature type="region of interest" description="Disordered" evidence="4">
    <location>
        <begin position="62"/>
        <end position="98"/>
    </location>
</feature>
<organism evidence="5 6">
    <name type="scientific">Pinctada imbricata</name>
    <name type="common">Atlantic pearl-oyster</name>
    <name type="synonym">Pinctada martensii</name>
    <dbReference type="NCBI Taxonomy" id="66713"/>
    <lineage>
        <taxon>Eukaryota</taxon>
        <taxon>Metazoa</taxon>
        <taxon>Spiralia</taxon>
        <taxon>Lophotrochozoa</taxon>
        <taxon>Mollusca</taxon>
        <taxon>Bivalvia</taxon>
        <taxon>Autobranchia</taxon>
        <taxon>Pteriomorphia</taxon>
        <taxon>Pterioida</taxon>
        <taxon>Pterioidea</taxon>
        <taxon>Pteriidae</taxon>
        <taxon>Pinctada</taxon>
    </lineage>
</organism>
<evidence type="ECO:0000256" key="3">
    <source>
        <dbReference type="PROSITE-ProRule" id="PRU00087"/>
    </source>
</evidence>
<feature type="compositionally biased region" description="Polar residues" evidence="4">
    <location>
        <begin position="64"/>
        <end position="75"/>
    </location>
</feature>
<dbReference type="FunFam" id="2.60.40.10:FF:001145">
    <property type="entry name" value="Jitterbug, isoform I"/>
    <property type="match status" value="1"/>
</dbReference>
<sequence length="855" mass="94282">MKIVLRVMEGPDETDHEVKEIQVDDVLGELRDILKDKCFGDDDESSEDDEIKEAFKDVLETEARVSSATEAGSINKTDEEKMEESGVASSPPVSPGSHNAILDKPIFFKTSIKKDPGSKLHDQLVKELGSVLKKRAVERDPEAAKVEEKKNARRNEDVEERKQISADKPVGKILQNKVLLANLENHLKRSLHKINIKQRSSLEEARLSRSEDKDVNEIQSVARSLKHRQVTLEKSDPSLQDSELSIAAKSLKHVQISTGQKVIASHAYSSQINEKVLSSKSKTSPKSEKKKSKTSFFKRRFSKDKSKKVPVEYSSNDGKHVTYIQIAGCPYVQNIDEGGMPTAHGNGLHRGEEDKVATFCVDVGQRQGDLDVRVDGPNSIAKTTIEREGDQFVVTYVPVEVGLFDINITWNGRDIPGSPYHPKVLDARKIKISGGWGQYMDASERVALVVGEEKKLIFDVSQAGPGSLRSEVVGPNSNIPVAVEENYGNTVVSFVPEVEENYGNTVVSFVPEVEGNHYIHLFWSDFALPSSPFLGYAISAQPDSNKVILTGRGLKEATVREEAEFVIDGSQAGPGKPEVTLTGVRAEISVRVVGIGNGKYRCSYIPVVPGAYLLHITWNGRQLRGSPYKVNVIGAFYPNKVQVSGEGLRGGILGRSMEVFIDTRKAGPGELTAYCMGPNKAAYCELIDNKDGTFVLRIKPLEVGRHVLQVKYGGEHVNGSPFVLKVAAQPDASKVRVTGPGVEHGILATYQSRFIVETRGAGAGQLTVRIRGPKGGFQVEMYRDSQKDRTILCRYDPTETGLYIISIKWSGVDVPGSPFQVNIVDTQQELEQVLQESFSHSSVSQRSYSQWRQEI</sequence>
<keyword evidence="2" id="KW-0677">Repeat</keyword>